<dbReference type="Proteomes" id="UP000605970">
    <property type="component" value="Unassembled WGS sequence"/>
</dbReference>
<dbReference type="GO" id="GO:0016208">
    <property type="term" value="F:AMP binding"/>
    <property type="evidence" value="ECO:0007669"/>
    <property type="project" value="TreeGrafter"/>
</dbReference>
<dbReference type="PANTHER" id="PTHR13780">
    <property type="entry name" value="AMP-ACTIVATED PROTEIN KINASE, GAMMA REGULATORY SUBUNIT"/>
    <property type="match status" value="1"/>
</dbReference>
<organism evidence="8 9">
    <name type="scientific">Meloidogyne graminicola</name>
    <dbReference type="NCBI Taxonomy" id="189291"/>
    <lineage>
        <taxon>Eukaryota</taxon>
        <taxon>Metazoa</taxon>
        <taxon>Ecdysozoa</taxon>
        <taxon>Nematoda</taxon>
        <taxon>Chromadorea</taxon>
        <taxon>Rhabditida</taxon>
        <taxon>Tylenchina</taxon>
        <taxon>Tylenchomorpha</taxon>
        <taxon>Tylenchoidea</taxon>
        <taxon>Meloidogynidae</taxon>
        <taxon>Meloidogyninae</taxon>
        <taxon>Meloidogyne</taxon>
    </lineage>
</organism>
<dbReference type="GO" id="GO:0005737">
    <property type="term" value="C:cytoplasm"/>
    <property type="evidence" value="ECO:0007669"/>
    <property type="project" value="TreeGrafter"/>
</dbReference>
<evidence type="ECO:0000313" key="9">
    <source>
        <dbReference type="Proteomes" id="UP000605970"/>
    </source>
</evidence>
<dbReference type="EMBL" id="JABEBT010000039">
    <property type="protein sequence ID" value="KAF7635692.1"/>
    <property type="molecule type" value="Genomic_DNA"/>
</dbReference>
<comment type="subunit">
    <text evidence="4">AMPK is a heterotrimer of an alpha catalytic subunit (PRKAA1 or PRKAA2), a beta (PRKAB1 or PRKAB2) and a gamma non-catalytic subunits (PRKAG1, PRKAG2 or PRKAG3). Interacts with FNIP1 and FNIP2.</text>
</comment>
<proteinExistence type="inferred from homology"/>
<feature type="domain" description="CBS" evidence="7">
    <location>
        <begin position="436"/>
        <end position="495"/>
    </location>
</feature>
<name>A0A8S9ZR36_9BILA</name>
<dbReference type="PROSITE" id="PS51371">
    <property type="entry name" value="CBS"/>
    <property type="match status" value="4"/>
</dbReference>
<dbReference type="AlphaFoldDB" id="A0A8S9ZR36"/>
<dbReference type="InterPro" id="IPR000644">
    <property type="entry name" value="CBS_dom"/>
</dbReference>
<dbReference type="PANTHER" id="PTHR13780:SF35">
    <property type="entry name" value="LD22662P"/>
    <property type="match status" value="1"/>
</dbReference>
<dbReference type="GO" id="GO:0019887">
    <property type="term" value="F:protein kinase regulator activity"/>
    <property type="evidence" value="ECO:0007669"/>
    <property type="project" value="TreeGrafter"/>
</dbReference>
<reference evidence="8" key="1">
    <citation type="journal article" date="2020" name="Ecol. Evol.">
        <title>Genome structure and content of the rice root-knot nematode (Meloidogyne graminicola).</title>
        <authorList>
            <person name="Phan N.T."/>
            <person name="Danchin E.G.J."/>
            <person name="Klopp C."/>
            <person name="Perfus-Barbeoch L."/>
            <person name="Kozlowski D.K."/>
            <person name="Koutsovoulos G.D."/>
            <person name="Lopez-Roques C."/>
            <person name="Bouchez O."/>
            <person name="Zahm M."/>
            <person name="Besnard G."/>
            <person name="Bellafiore S."/>
        </authorList>
    </citation>
    <scope>NUCLEOTIDE SEQUENCE</scope>
    <source>
        <strain evidence="8">VN-18</strain>
    </source>
</reference>
<accession>A0A8S9ZR36</accession>
<evidence type="ECO:0000256" key="1">
    <source>
        <dbReference type="ARBA" id="ARBA00006750"/>
    </source>
</evidence>
<keyword evidence="9" id="KW-1185">Reference proteome</keyword>
<dbReference type="GO" id="GO:0005634">
    <property type="term" value="C:nucleus"/>
    <property type="evidence" value="ECO:0007669"/>
    <property type="project" value="TreeGrafter"/>
</dbReference>
<dbReference type="OrthoDB" id="449052at2759"/>
<evidence type="ECO:0000313" key="8">
    <source>
        <dbReference type="EMBL" id="KAF7635692.1"/>
    </source>
</evidence>
<gene>
    <name evidence="8" type="ORF">Mgra_00004934</name>
</gene>
<dbReference type="GO" id="GO:0019901">
    <property type="term" value="F:protein kinase binding"/>
    <property type="evidence" value="ECO:0007669"/>
    <property type="project" value="TreeGrafter"/>
</dbReference>
<protein>
    <recommendedName>
        <fullName evidence="7">CBS domain-containing protein</fullName>
    </recommendedName>
</protein>
<keyword evidence="2" id="KW-0677">Repeat</keyword>
<evidence type="ECO:0000259" key="7">
    <source>
        <dbReference type="PROSITE" id="PS51371"/>
    </source>
</evidence>
<keyword evidence="3 5" id="KW-0129">CBS domain</keyword>
<dbReference type="SUPFAM" id="SSF54631">
    <property type="entry name" value="CBS-domain pair"/>
    <property type="match status" value="2"/>
</dbReference>
<comment type="similarity">
    <text evidence="1">Belongs to the 5'-AMP-activated protein kinase gamma subunit family.</text>
</comment>
<sequence length="604" mass="68534">MLPTQQISSSPVLSPTKSIKQRQRQRTLNEQLDLLDKQFCVEVDVQMANRVGSISVSTDTSKDFYNQKAISKMFSKSLDGVFQPSYDLSQSPYSPPTKTSRIQNFFRYYSPNPVTQHQPLHKSNFGGKCSPIDFSTCAHPLMSQIAQQSKSIGDFGPSSFGSRIVLIPQTNENATGSRTALLIKNERFSNYIYFISSEIERPGEPLSARPTLQHRSSLNSSFHSMRPKSSTGPNIFLATRLDHPTVFDFEDWHTSLDKQSQEAVYSLFMKAHKCYDIVPTSSKLVVFDTELPVSKAFFALVYNGVRAAPLWDSNTQEFVGMLTITDFIQILHKYYKNDQMEDGVKLEEHKISTWRNIFKEDSNLRPFITIDPTESLHRAVQLLCEHKIHRLPVMEHTTGNILYILTHKRLIKFLHLYISDLPKPAFMDKTPKELGIGSWENICTISKATPLIDAMKTFLSKRVSALPLIDSDGKVVDIYAKFDVINLAADKTYDKLDVTVYEALKQRSEWFEGVRKCSDRDSLNRVIDILVKAEVHRLVVVDDENRAVGIISLSDVLRHLILELPGSKDIERQIASAMDTQEASDMCILDLGSSIEDVHVENRP</sequence>
<dbReference type="GO" id="GO:0031588">
    <property type="term" value="C:nucleotide-activated protein kinase complex"/>
    <property type="evidence" value="ECO:0007669"/>
    <property type="project" value="TreeGrafter"/>
</dbReference>
<feature type="domain" description="CBS" evidence="7">
    <location>
        <begin position="363"/>
        <end position="421"/>
    </location>
</feature>
<comment type="caution">
    <text evidence="8">The sequence shown here is derived from an EMBL/GenBank/DDBJ whole genome shotgun (WGS) entry which is preliminary data.</text>
</comment>
<dbReference type="SMART" id="SM00116">
    <property type="entry name" value="CBS"/>
    <property type="match status" value="4"/>
</dbReference>
<feature type="domain" description="CBS" evidence="7">
    <location>
        <begin position="507"/>
        <end position="566"/>
    </location>
</feature>
<feature type="domain" description="CBS" evidence="7">
    <location>
        <begin position="279"/>
        <end position="339"/>
    </location>
</feature>
<dbReference type="Gene3D" id="3.10.580.10">
    <property type="entry name" value="CBS-domain"/>
    <property type="match status" value="2"/>
</dbReference>
<evidence type="ECO:0000256" key="2">
    <source>
        <dbReference type="ARBA" id="ARBA00022737"/>
    </source>
</evidence>
<evidence type="ECO:0000256" key="5">
    <source>
        <dbReference type="PROSITE-ProRule" id="PRU00703"/>
    </source>
</evidence>
<dbReference type="InterPro" id="IPR050511">
    <property type="entry name" value="AMPK_gamma/SDS23_families"/>
</dbReference>
<evidence type="ECO:0000256" key="6">
    <source>
        <dbReference type="SAM" id="MobiDB-lite"/>
    </source>
</evidence>
<feature type="compositionally biased region" description="Polar residues" evidence="6">
    <location>
        <begin position="1"/>
        <end position="18"/>
    </location>
</feature>
<dbReference type="InterPro" id="IPR046342">
    <property type="entry name" value="CBS_dom_sf"/>
</dbReference>
<dbReference type="Pfam" id="PF00571">
    <property type="entry name" value="CBS"/>
    <property type="match status" value="4"/>
</dbReference>
<evidence type="ECO:0000256" key="4">
    <source>
        <dbReference type="ARBA" id="ARBA00025878"/>
    </source>
</evidence>
<dbReference type="CDD" id="cd04641">
    <property type="entry name" value="CBS_euAMPK_gamma-like_repeat2"/>
    <property type="match status" value="1"/>
</dbReference>
<dbReference type="CDD" id="cd04618">
    <property type="entry name" value="CBS_euAMPK_gamma-like_repeat1"/>
    <property type="match status" value="1"/>
</dbReference>
<feature type="region of interest" description="Disordered" evidence="6">
    <location>
        <begin position="1"/>
        <end position="23"/>
    </location>
</feature>
<evidence type="ECO:0000256" key="3">
    <source>
        <dbReference type="ARBA" id="ARBA00023122"/>
    </source>
</evidence>